<dbReference type="GO" id="GO:0050418">
    <property type="term" value="F:hydroxylamine reductase activity"/>
    <property type="evidence" value="ECO:0007669"/>
    <property type="project" value="UniProtKB-UniRule"/>
</dbReference>
<dbReference type="SUPFAM" id="SSF56821">
    <property type="entry name" value="Prismane protein-like"/>
    <property type="match status" value="1"/>
</dbReference>
<keyword evidence="2 6" id="KW-0479">Metal-binding</keyword>
<dbReference type="PIRSF" id="PIRSF000076">
    <property type="entry name" value="HCP"/>
    <property type="match status" value="1"/>
</dbReference>
<dbReference type="HAMAP" id="MF_00069">
    <property type="entry name" value="Hydroxylam_reduct"/>
    <property type="match status" value="1"/>
</dbReference>
<dbReference type="GO" id="GO:0005737">
    <property type="term" value="C:cytoplasm"/>
    <property type="evidence" value="ECO:0007669"/>
    <property type="project" value="UniProtKB-SubCell"/>
</dbReference>
<comment type="function">
    <text evidence="6">Catalyzes the reduction of hydroxylamine to form NH(3) and H(2)O.</text>
</comment>
<dbReference type="InterPro" id="IPR016099">
    <property type="entry name" value="Prismane-like_a/b-sand"/>
</dbReference>
<feature type="binding site" evidence="6">
    <location>
        <position position="454"/>
    </location>
    <ligand>
        <name>hybrid [4Fe-2O-2S] cluster</name>
        <dbReference type="ChEBI" id="CHEBI:60519"/>
    </ligand>
</feature>
<dbReference type="InterPro" id="IPR016100">
    <property type="entry name" value="Prismane_a-bundle"/>
</dbReference>
<feature type="modified residue" description="Cysteine persulfide" evidence="6">
    <location>
        <position position="426"/>
    </location>
</feature>
<feature type="binding site" evidence="6">
    <location>
        <position position="339"/>
    </location>
    <ligand>
        <name>hybrid [4Fe-2O-2S] cluster</name>
        <dbReference type="ChEBI" id="CHEBI:60519"/>
    </ligand>
</feature>
<dbReference type="CDD" id="cd01914">
    <property type="entry name" value="HCP"/>
    <property type="match status" value="1"/>
</dbReference>
<keyword evidence="1 6" id="KW-0963">Cytoplasm</keyword>
<reference evidence="7 8" key="1">
    <citation type="submission" date="2013-04" db="EMBL/GenBank/DDBJ databases">
        <authorList>
            <person name="Kuznetsov B."/>
            <person name="Ivanovsky R."/>
        </authorList>
    </citation>
    <scope>NUCLEOTIDE SEQUENCE [LARGE SCALE GENOMIC DNA]</scope>
    <source>
        <strain evidence="7 8">MGU-K5</strain>
    </source>
</reference>
<feature type="binding site" evidence="6">
    <location>
        <position position="64"/>
    </location>
    <ligand>
        <name>[4Fe-4S] cluster</name>
        <dbReference type="ChEBI" id="CHEBI:49883"/>
    </ligand>
</feature>
<evidence type="ECO:0000256" key="2">
    <source>
        <dbReference type="ARBA" id="ARBA00022723"/>
    </source>
</evidence>
<keyword evidence="4 6" id="KW-0408">Iron</keyword>
<comment type="cofactor">
    <cofactor evidence="6">
        <name>[4Fe-4S] cluster</name>
        <dbReference type="ChEBI" id="CHEBI:49883"/>
    </cofactor>
    <text evidence="6">Binds 1 [4Fe-4S] cluster.</text>
</comment>
<evidence type="ECO:0000313" key="8">
    <source>
        <dbReference type="Proteomes" id="UP000015350"/>
    </source>
</evidence>
<dbReference type="GO" id="GO:0042542">
    <property type="term" value="P:response to hydrogen peroxide"/>
    <property type="evidence" value="ECO:0007669"/>
    <property type="project" value="TreeGrafter"/>
</dbReference>
<dbReference type="InterPro" id="IPR004137">
    <property type="entry name" value="HCP/CODH"/>
</dbReference>
<dbReference type="GO" id="GO:0046872">
    <property type="term" value="F:metal ion binding"/>
    <property type="evidence" value="ECO:0007669"/>
    <property type="project" value="UniProtKB-KW"/>
</dbReference>
<feature type="binding site" description="via persulfide group" evidence="6">
    <location>
        <position position="426"/>
    </location>
    <ligand>
        <name>hybrid [4Fe-2O-2S] cluster</name>
        <dbReference type="ChEBI" id="CHEBI:60519"/>
    </ligand>
</feature>
<organism evidence="7 8">
    <name type="scientific">Magnetospirillum fulvum MGU-K5</name>
    <dbReference type="NCBI Taxonomy" id="1316936"/>
    <lineage>
        <taxon>Bacteria</taxon>
        <taxon>Pseudomonadati</taxon>
        <taxon>Pseudomonadota</taxon>
        <taxon>Alphaproteobacteria</taxon>
        <taxon>Rhodospirillales</taxon>
        <taxon>Rhodospirillaceae</taxon>
        <taxon>Magnetospirillum</taxon>
    </lineage>
</organism>
<dbReference type="NCBIfam" id="NF003658">
    <property type="entry name" value="PRK05290.1"/>
    <property type="match status" value="1"/>
</dbReference>
<feature type="binding site" evidence="6">
    <location>
        <position position="295"/>
    </location>
    <ligand>
        <name>hybrid [4Fe-2O-2S] cluster</name>
        <dbReference type="ChEBI" id="CHEBI:60519"/>
    </ligand>
</feature>
<evidence type="ECO:0000256" key="6">
    <source>
        <dbReference type="HAMAP-Rule" id="MF_00069"/>
    </source>
</evidence>
<dbReference type="GO" id="GO:0051539">
    <property type="term" value="F:4 iron, 4 sulfur cluster binding"/>
    <property type="evidence" value="ECO:0007669"/>
    <property type="project" value="UniProtKB-KW"/>
</dbReference>
<feature type="binding site" evidence="6">
    <location>
        <position position="271"/>
    </location>
    <ligand>
        <name>hybrid [4Fe-2O-2S] cluster</name>
        <dbReference type="ChEBI" id="CHEBI:60519"/>
    </ligand>
</feature>
<feature type="binding site" evidence="6">
    <location>
        <position position="70"/>
    </location>
    <ligand>
        <name>[4Fe-4S] cluster</name>
        <dbReference type="ChEBI" id="CHEBI:49883"/>
    </ligand>
</feature>
<dbReference type="InterPro" id="IPR010048">
    <property type="entry name" value="Hydroxylam_reduct"/>
</dbReference>
<dbReference type="Proteomes" id="UP000015350">
    <property type="component" value="Unassembled WGS sequence"/>
</dbReference>
<feature type="binding site" evidence="6">
    <location>
        <position position="55"/>
    </location>
    <ligand>
        <name>[4Fe-4S] cluster</name>
        <dbReference type="ChEBI" id="CHEBI:49883"/>
    </ligand>
</feature>
<dbReference type="PANTHER" id="PTHR30109:SF0">
    <property type="entry name" value="HYDROXYLAMINE REDUCTASE"/>
    <property type="match status" value="1"/>
</dbReference>
<comment type="similarity">
    <text evidence="6">Belongs to the HCP family.</text>
</comment>
<dbReference type="Gene3D" id="3.40.50.2030">
    <property type="match status" value="2"/>
</dbReference>
<dbReference type="PATRIC" id="fig|1316936.3.peg.3103"/>
<evidence type="ECO:0000256" key="3">
    <source>
        <dbReference type="ARBA" id="ARBA00023002"/>
    </source>
</evidence>
<comment type="subcellular location">
    <subcellularLocation>
        <location evidence="6">Cytoplasm</location>
    </subcellularLocation>
</comment>
<proteinExistence type="inferred from homology"/>
<comment type="cofactor">
    <cofactor evidence="6">
        <name>hybrid [4Fe-2O-2S] cluster</name>
        <dbReference type="ChEBI" id="CHEBI:60519"/>
    </cofactor>
    <text evidence="6">Binds 1 hybrid [4Fe-2O-2S] cluster.</text>
</comment>
<evidence type="ECO:0000256" key="1">
    <source>
        <dbReference type="ARBA" id="ARBA00022490"/>
    </source>
</evidence>
<dbReference type="GO" id="GO:0004601">
    <property type="term" value="F:peroxidase activity"/>
    <property type="evidence" value="ECO:0007669"/>
    <property type="project" value="TreeGrafter"/>
</dbReference>
<feature type="binding site" evidence="6">
    <location>
        <position position="513"/>
    </location>
    <ligand>
        <name>hybrid [4Fe-2O-2S] cluster</name>
        <dbReference type="ChEBI" id="CHEBI:60519"/>
    </ligand>
</feature>
<dbReference type="STRING" id="1316936.K678_15581"/>
<dbReference type="EMBL" id="AQPH01000084">
    <property type="protein sequence ID" value="EPY00543.1"/>
    <property type="molecule type" value="Genomic_DNA"/>
</dbReference>
<dbReference type="AlphaFoldDB" id="S9S910"/>
<feature type="binding site" evidence="6">
    <location>
        <position position="515"/>
    </location>
    <ligand>
        <name>hybrid [4Fe-2O-2S] cluster</name>
        <dbReference type="ChEBI" id="CHEBI:60519"/>
    </ligand>
</feature>
<accession>S9S910</accession>
<sequence length="571" mass="59772">MICIVAERVYQVNRADLTGVKAGADAIGHSDGDIGPGMLVSAHQGRGLHMFCYQCEQTARGTGCTEVGVCGKSADAAGLQDLLLDVAKSLALGLAAVPAVQRPAGSGEMLEAALFATVTNVNFDTARLESMIRSVADTAGRDLPATSTELNTLAELVGIAARRRVDGDDVTGLQELLTYGLKGMAAYAHHARRLGQISALVDDFTVEALAALARGETDIGRLLDLTLRCGEASVAVLALLDAANTGTFGPQTPGAVRMGHVPGKAILVSGHDLGDLKALLEQTEGTGINIYTHGEMLPAHAYPELRRHAHLAGHFGGAWMWQRREFDTFPGAILMTTNCIQRPADSYADRLFTCGPVAWPGIAHVSGQDFSAVIAAALEAPGFTDSASTGEHQVGFGHHAVLGLADTVVGAIKSGAVKHFAVIGGCDGTDTGRSYYTDLAAGLPQDWIIMTLGCGKFRLLGHDYGQIGPLPRLLDMGQCNDAFSAIKVAQALAEVFGCGLNDLPLSLVLSWYEQKAVCVLLALLHLGVRNIRIGPSLPAFVTPAVLQVLVDKFNVMPVGGVADDLKALTAA</sequence>
<dbReference type="eggNOG" id="COG1151">
    <property type="taxonomic scope" value="Bacteria"/>
</dbReference>
<dbReference type="Pfam" id="PF03063">
    <property type="entry name" value="Prismane"/>
    <property type="match status" value="1"/>
</dbReference>
<dbReference type="InterPro" id="IPR011254">
    <property type="entry name" value="Prismane-like_sf"/>
</dbReference>
<dbReference type="NCBIfam" id="TIGR01703">
    <property type="entry name" value="hybrid_clust"/>
    <property type="match status" value="1"/>
</dbReference>
<feature type="binding site" evidence="6">
    <location>
        <position position="52"/>
    </location>
    <ligand>
        <name>[4Fe-4S] cluster</name>
        <dbReference type="ChEBI" id="CHEBI:49883"/>
    </ligand>
</feature>
<keyword evidence="6" id="KW-0004">4Fe-4S</keyword>
<dbReference type="Gene3D" id="1.20.1270.20">
    <property type="match status" value="2"/>
</dbReference>
<keyword evidence="3 6" id="KW-0560">Oxidoreductase</keyword>
<gene>
    <name evidence="6" type="primary">hcp</name>
    <name evidence="7" type="ORF">K678_15581</name>
</gene>
<protein>
    <recommendedName>
        <fullName evidence="6">Hydroxylamine reductase</fullName>
        <ecNumber evidence="6">1.7.99.1</ecNumber>
    </recommendedName>
    <alternativeName>
        <fullName evidence="6">Hybrid-cluster protein</fullName>
        <shortName evidence="6">HCP</shortName>
    </alternativeName>
    <alternativeName>
        <fullName evidence="6">Prismane protein</fullName>
    </alternativeName>
</protein>
<keyword evidence="5 6" id="KW-0411">Iron-sulfur</keyword>
<evidence type="ECO:0000256" key="4">
    <source>
        <dbReference type="ARBA" id="ARBA00023004"/>
    </source>
</evidence>
<dbReference type="PANTHER" id="PTHR30109">
    <property type="entry name" value="HYDROXYLAMINE REDUCTASE"/>
    <property type="match status" value="1"/>
</dbReference>
<evidence type="ECO:0000256" key="5">
    <source>
        <dbReference type="ARBA" id="ARBA00023014"/>
    </source>
</evidence>
<feature type="binding site" evidence="6">
    <location>
        <position position="479"/>
    </location>
    <ligand>
        <name>hybrid [4Fe-2O-2S] cluster</name>
        <dbReference type="ChEBI" id="CHEBI:60519"/>
    </ligand>
</feature>
<comment type="catalytic activity">
    <reaction evidence="6">
        <text>A + NH4(+) + H2O = hydroxylamine + AH2 + H(+)</text>
        <dbReference type="Rhea" id="RHEA:22052"/>
        <dbReference type="ChEBI" id="CHEBI:13193"/>
        <dbReference type="ChEBI" id="CHEBI:15377"/>
        <dbReference type="ChEBI" id="CHEBI:15378"/>
        <dbReference type="ChEBI" id="CHEBI:15429"/>
        <dbReference type="ChEBI" id="CHEBI:17499"/>
        <dbReference type="ChEBI" id="CHEBI:28938"/>
        <dbReference type="EC" id="1.7.99.1"/>
    </reaction>
</comment>
<comment type="caution">
    <text evidence="7">The sequence shown here is derived from an EMBL/GenBank/DDBJ whole genome shotgun (WGS) entry which is preliminary data.</text>
</comment>
<name>S9S910_MAGFU</name>
<evidence type="ECO:0000313" key="7">
    <source>
        <dbReference type="EMBL" id="EPY00543.1"/>
    </source>
</evidence>
<dbReference type="EC" id="1.7.99.1" evidence="6"/>